<dbReference type="AlphaFoldDB" id="U1PU32"/>
<dbReference type="EMBL" id="KE356561">
    <property type="protein sequence ID" value="ERG95861.1"/>
    <property type="molecule type" value="Genomic_DNA"/>
</dbReference>
<evidence type="ECO:0000313" key="2">
    <source>
        <dbReference type="Proteomes" id="UP000030710"/>
    </source>
</evidence>
<organism evidence="1 2">
    <name type="scientific">Haloquadratum walsbyi J07HQW2</name>
    <dbReference type="NCBI Taxonomy" id="1238425"/>
    <lineage>
        <taxon>Archaea</taxon>
        <taxon>Methanobacteriati</taxon>
        <taxon>Methanobacteriota</taxon>
        <taxon>Stenosarchaea group</taxon>
        <taxon>Halobacteria</taxon>
        <taxon>Halobacteriales</taxon>
        <taxon>Haloferacaceae</taxon>
        <taxon>Haloquadratum</taxon>
    </lineage>
</organism>
<reference evidence="1 2" key="1">
    <citation type="journal article" date="2013" name="PLoS ONE">
        <title>Assembly-driven community genomics of a hypersaline microbial ecosystem.</title>
        <authorList>
            <person name="Podell S."/>
            <person name="Ugalde J.A."/>
            <person name="Narasingarao P."/>
            <person name="Banfield J.F."/>
            <person name="Heidelberg K.B."/>
            <person name="Allen E.E."/>
        </authorList>
    </citation>
    <scope>NUCLEOTIDE SEQUENCE [LARGE SCALE GENOMIC DNA]</scope>
    <source>
        <strain evidence="2">J07HQW2</strain>
    </source>
</reference>
<evidence type="ECO:0000313" key="1">
    <source>
        <dbReference type="EMBL" id="ERG95861.1"/>
    </source>
</evidence>
<accession>U1PU32</accession>
<protein>
    <submittedName>
        <fullName evidence="1">Uncharacterized protein</fullName>
    </submittedName>
</protein>
<dbReference type="HOGENOM" id="CLU_3245299_0_0_2"/>
<sequence length="42" mass="4746">MSGQYIITEIFIKSLTPQQLIDIHADDVSYPVSSLKESFCDL</sequence>
<dbReference type="Proteomes" id="UP000030710">
    <property type="component" value="Unassembled WGS sequence"/>
</dbReference>
<gene>
    <name evidence="1" type="ORF">J07HQW2_02321</name>
</gene>
<proteinExistence type="predicted"/>
<name>U1PU32_9EURY</name>